<dbReference type="SMART" id="SM00225">
    <property type="entry name" value="BTB"/>
    <property type="match status" value="1"/>
</dbReference>
<dbReference type="EMBL" id="LJIJ01000750">
    <property type="protein sequence ID" value="ODM94795.1"/>
    <property type="molecule type" value="Genomic_DNA"/>
</dbReference>
<dbReference type="AlphaFoldDB" id="A0A1D2MPV0"/>
<sequence>HQRRHKTFKLSDSNQLSLLLTQSSIEAIPINGNLTGDNKLWRVMQELFVIQDRSFTTLTFSKVPKPASKGTQMKISVTGDFLRKLKQKLQEDESLKLKLTMENTEMRKTYHFDIKIESHSDSITFFTDEKWDREDMTYFRIFITMHGLKITLELTLKKKMRNRSSDPTIIMGRKALEEQILCDFELIAENGTKFPCHKVFLASHSPVFSRMIQINCRESTENSCHVQGVPEEGVKAFLKYVYYGDVEDANGSQRIAFGMMEMGHRYDIGSLERAMKDILLRLPTASFDASVALWMFSFAMKVEGCEDLKEKAIEVIKLKPKEVMGCGVIDLILEKDKVTAKELLSVSLHSGSANGPSYHRLK</sequence>
<evidence type="ECO:0000313" key="3">
    <source>
        <dbReference type="Proteomes" id="UP000094527"/>
    </source>
</evidence>
<evidence type="ECO:0000259" key="1">
    <source>
        <dbReference type="PROSITE" id="PS50097"/>
    </source>
</evidence>
<name>A0A1D2MPV0_ORCCI</name>
<protein>
    <submittedName>
        <fullName evidence="2">Kelch repeat and BTB domain-containing protein 12</fullName>
    </submittedName>
</protein>
<dbReference type="SUPFAM" id="SSF54695">
    <property type="entry name" value="POZ domain"/>
    <property type="match status" value="1"/>
</dbReference>
<dbReference type="CDD" id="cd18186">
    <property type="entry name" value="BTB_POZ_ZBTB_KLHL-like"/>
    <property type="match status" value="1"/>
</dbReference>
<dbReference type="Pfam" id="PF00651">
    <property type="entry name" value="BTB"/>
    <property type="match status" value="1"/>
</dbReference>
<reference evidence="2 3" key="1">
    <citation type="journal article" date="2016" name="Genome Biol. Evol.">
        <title>Gene Family Evolution Reflects Adaptation to Soil Environmental Stressors in the Genome of the Collembolan Orchesella cincta.</title>
        <authorList>
            <person name="Faddeeva-Vakhrusheva A."/>
            <person name="Derks M.F."/>
            <person name="Anvar S.Y."/>
            <person name="Agamennone V."/>
            <person name="Suring W."/>
            <person name="Smit S."/>
            <person name="van Straalen N.M."/>
            <person name="Roelofs D."/>
        </authorList>
    </citation>
    <scope>NUCLEOTIDE SEQUENCE [LARGE SCALE GENOMIC DNA]</scope>
    <source>
        <tissue evidence="2">Mixed pool</tissue>
    </source>
</reference>
<dbReference type="PANTHER" id="PTHR24413">
    <property type="entry name" value="SPECKLE-TYPE POZ PROTEIN"/>
    <property type="match status" value="1"/>
</dbReference>
<feature type="non-terminal residue" evidence="2">
    <location>
        <position position="1"/>
    </location>
</feature>
<dbReference type="STRING" id="48709.A0A1D2MPV0"/>
<evidence type="ECO:0000313" key="2">
    <source>
        <dbReference type="EMBL" id="ODM94795.1"/>
    </source>
</evidence>
<proteinExistence type="predicted"/>
<feature type="domain" description="BTB" evidence="1">
    <location>
        <begin position="182"/>
        <end position="250"/>
    </location>
</feature>
<organism evidence="2 3">
    <name type="scientific">Orchesella cincta</name>
    <name type="common">Springtail</name>
    <name type="synonym">Podura cincta</name>
    <dbReference type="NCBI Taxonomy" id="48709"/>
    <lineage>
        <taxon>Eukaryota</taxon>
        <taxon>Metazoa</taxon>
        <taxon>Ecdysozoa</taxon>
        <taxon>Arthropoda</taxon>
        <taxon>Hexapoda</taxon>
        <taxon>Collembola</taxon>
        <taxon>Entomobryomorpha</taxon>
        <taxon>Entomobryoidea</taxon>
        <taxon>Orchesellidae</taxon>
        <taxon>Orchesellinae</taxon>
        <taxon>Orchesella</taxon>
    </lineage>
</organism>
<dbReference type="InterPro" id="IPR000210">
    <property type="entry name" value="BTB/POZ_dom"/>
</dbReference>
<accession>A0A1D2MPV0</accession>
<feature type="non-terminal residue" evidence="2">
    <location>
        <position position="362"/>
    </location>
</feature>
<dbReference type="OrthoDB" id="646702at2759"/>
<comment type="caution">
    <text evidence="2">The sequence shown here is derived from an EMBL/GenBank/DDBJ whole genome shotgun (WGS) entry which is preliminary data.</text>
</comment>
<dbReference type="PROSITE" id="PS50097">
    <property type="entry name" value="BTB"/>
    <property type="match status" value="1"/>
</dbReference>
<gene>
    <name evidence="2" type="ORF">Ocin01_11894</name>
</gene>
<dbReference type="Gene3D" id="3.30.710.10">
    <property type="entry name" value="Potassium Channel Kv1.1, Chain A"/>
    <property type="match status" value="1"/>
</dbReference>
<keyword evidence="3" id="KW-1185">Reference proteome</keyword>
<dbReference type="Proteomes" id="UP000094527">
    <property type="component" value="Unassembled WGS sequence"/>
</dbReference>
<dbReference type="InterPro" id="IPR011333">
    <property type="entry name" value="SKP1/BTB/POZ_sf"/>
</dbReference>